<feature type="compositionally biased region" description="Basic and acidic residues" evidence="2">
    <location>
        <begin position="599"/>
        <end position="627"/>
    </location>
</feature>
<feature type="region of interest" description="Disordered" evidence="2">
    <location>
        <begin position="599"/>
        <end position="633"/>
    </location>
</feature>
<dbReference type="Proteomes" id="UP000887565">
    <property type="component" value="Unplaced"/>
</dbReference>
<evidence type="ECO:0000313" key="5">
    <source>
        <dbReference type="WBParaSite" id="nRc.2.0.1.t31546-RA"/>
    </source>
</evidence>
<feature type="domain" description="Class II aldolase/adducin N-terminal" evidence="3">
    <location>
        <begin position="137"/>
        <end position="319"/>
    </location>
</feature>
<dbReference type="SUPFAM" id="SSF53639">
    <property type="entry name" value="AraD/HMP-PK domain-like"/>
    <property type="match status" value="1"/>
</dbReference>
<organism evidence="4 5">
    <name type="scientific">Romanomermis culicivorax</name>
    <name type="common">Nematode worm</name>
    <dbReference type="NCBI Taxonomy" id="13658"/>
    <lineage>
        <taxon>Eukaryota</taxon>
        <taxon>Metazoa</taxon>
        <taxon>Ecdysozoa</taxon>
        <taxon>Nematoda</taxon>
        <taxon>Enoplea</taxon>
        <taxon>Dorylaimia</taxon>
        <taxon>Mermithida</taxon>
        <taxon>Mermithoidea</taxon>
        <taxon>Mermithidae</taxon>
        <taxon>Romanomermis</taxon>
    </lineage>
</organism>
<accession>A0A915JYK3</accession>
<name>A0A915JYK3_ROMCU</name>
<sequence length="796" mass="89610">MPVKTETANIANGVVSPRREFDPEDPEYIKDLQRPAVIKEDLNEMERRKRVRQILESKSFREELENLIISERQQGTNADNLRTLEKLSELISPAHQSFPSSAFPSGSYNAPNAVVPIADLRGPEATKYSLQERLFRNKLASLYRLIDLFQWSQGIFNHVTFRLSSKDDHILINPYGLLYHEVTASSLVKIDLEGRVIDNGSTSLGINEAGYVLHTTIHKARPDVRCIIHLHTPVVVAVTAMKCGLLPISQDAIMVGPVSYHDFQGIVNDEKERESLVKDLGSVNKVMVLRNHGFVVCGSSLDEAFLLATRFISACETQAASEAQIRAARAGIENLVVPSEEAQKKMFEAIKEQQSVVATPDEKRKGTGAVKWKSGELEWEAWMRVLDNAGFRTGHIYRQGMYRIKPPAAQSDVEVPPAATAYGLLEETDETDLAQRVAQLKREQERAVWLNSPNVYQKVEFEETGTSEPKKLTKWIQDESSPAHSTLIKISTPHQFSPLALNTREFKDKQKAIKENRRAENITAGPQSRLLEGVSWQEGVKMADADISGTQERVMIGAASRGIIERDYRHNAQIFRQLYQPNPFVSATDEDIQRYMHEVEEKTTKSCPRRSESDTLDRTRDDGRSESPESVSLMQAARDVIRSTPTGQVLETTFEAATDSSVTTKISPAKNYRKFFPPDSFAPAFRHPAGFDDQSRLVTTRCLCLKNKAEICMGNYLLVDNIFFTIPELFAAFVLRQSGLPESYFLTCFQISDPVTSGITSDEKALSEEEGHDVSVDKKEKKKKKFHLFGRKDKKK</sequence>
<keyword evidence="4" id="KW-1185">Reference proteome</keyword>
<dbReference type="Gene3D" id="3.40.225.10">
    <property type="entry name" value="Class II aldolase/adducin N-terminal domain"/>
    <property type="match status" value="1"/>
</dbReference>
<proteinExistence type="inferred from homology"/>
<dbReference type="InterPro" id="IPR036409">
    <property type="entry name" value="Aldolase_II/adducin_N_sf"/>
</dbReference>
<evidence type="ECO:0000313" key="4">
    <source>
        <dbReference type="Proteomes" id="UP000887565"/>
    </source>
</evidence>
<dbReference type="GO" id="GO:0005856">
    <property type="term" value="C:cytoskeleton"/>
    <property type="evidence" value="ECO:0007669"/>
    <property type="project" value="TreeGrafter"/>
</dbReference>
<protein>
    <submittedName>
        <fullName evidence="5">Class II aldolase/adducin N-terminal domain-containing protein</fullName>
    </submittedName>
</protein>
<feature type="region of interest" description="Disordered" evidence="2">
    <location>
        <begin position="762"/>
        <end position="781"/>
    </location>
</feature>
<dbReference type="FunFam" id="3.40.225.10:FF:000013">
    <property type="entry name" value="Class II aldolase"/>
    <property type="match status" value="1"/>
</dbReference>
<dbReference type="AlphaFoldDB" id="A0A915JYK3"/>
<comment type="similarity">
    <text evidence="1">Belongs to the aldolase class II family. Adducin subfamily.</text>
</comment>
<evidence type="ECO:0000256" key="1">
    <source>
        <dbReference type="ARBA" id="ARBA00006274"/>
    </source>
</evidence>
<dbReference type="GO" id="GO:0005886">
    <property type="term" value="C:plasma membrane"/>
    <property type="evidence" value="ECO:0007669"/>
    <property type="project" value="UniProtKB-SubCell"/>
</dbReference>
<dbReference type="NCBIfam" id="NF005451">
    <property type="entry name" value="PRK07044.1"/>
    <property type="match status" value="1"/>
</dbReference>
<dbReference type="SMART" id="SM01007">
    <property type="entry name" value="Aldolase_II"/>
    <property type="match status" value="1"/>
</dbReference>
<feature type="compositionally biased region" description="Basic and acidic residues" evidence="2">
    <location>
        <begin position="762"/>
        <end position="779"/>
    </location>
</feature>
<dbReference type="InterPro" id="IPR051017">
    <property type="entry name" value="Aldolase-II_Adducin_sf"/>
</dbReference>
<dbReference type="PANTHER" id="PTHR10672:SF3">
    <property type="entry name" value="PROTEIN HU-LI TAI SHAO"/>
    <property type="match status" value="1"/>
</dbReference>
<dbReference type="GO" id="GO:0014069">
    <property type="term" value="C:postsynaptic density"/>
    <property type="evidence" value="ECO:0007669"/>
    <property type="project" value="TreeGrafter"/>
</dbReference>
<dbReference type="InterPro" id="IPR001303">
    <property type="entry name" value="Aldolase_II/adducin_N"/>
</dbReference>
<dbReference type="Pfam" id="PF00596">
    <property type="entry name" value="Aldolase_II"/>
    <property type="match status" value="1"/>
</dbReference>
<evidence type="ECO:0000256" key="2">
    <source>
        <dbReference type="SAM" id="MobiDB-lite"/>
    </source>
</evidence>
<dbReference type="GO" id="GO:0051015">
    <property type="term" value="F:actin filament binding"/>
    <property type="evidence" value="ECO:0007669"/>
    <property type="project" value="TreeGrafter"/>
</dbReference>
<reference evidence="5" key="1">
    <citation type="submission" date="2022-11" db="UniProtKB">
        <authorList>
            <consortium name="WormBaseParasite"/>
        </authorList>
    </citation>
    <scope>IDENTIFICATION</scope>
</reference>
<dbReference type="OMA" id="EIQVCAV"/>
<dbReference type="WBParaSite" id="nRc.2.0.1.t31546-RA">
    <property type="protein sequence ID" value="nRc.2.0.1.t31546-RA"/>
    <property type="gene ID" value="nRc.2.0.1.g31546"/>
</dbReference>
<dbReference type="PANTHER" id="PTHR10672">
    <property type="entry name" value="ADDUCIN"/>
    <property type="match status" value="1"/>
</dbReference>
<evidence type="ECO:0000259" key="3">
    <source>
        <dbReference type="SMART" id="SM01007"/>
    </source>
</evidence>